<evidence type="ECO:0000313" key="11">
    <source>
        <dbReference type="Proteomes" id="UP001217918"/>
    </source>
</evidence>
<feature type="compositionally biased region" description="Polar residues" evidence="9">
    <location>
        <begin position="176"/>
        <end position="197"/>
    </location>
</feature>
<evidence type="ECO:0000256" key="7">
    <source>
        <dbReference type="ARBA" id="ARBA00031257"/>
    </source>
</evidence>
<protein>
    <recommendedName>
        <fullName evidence="3 8">Mediator of RNA polymerase II transcription subunit 4</fullName>
    </recommendedName>
    <alternativeName>
        <fullName evidence="7 8">Mediator complex subunit 4</fullName>
    </alternativeName>
</protein>
<dbReference type="PANTHER" id="PTHR13208:SF2">
    <property type="entry name" value="MEDIATOR OF RNA POLYMERASE II TRANSCRIPTION SUBUNIT 4"/>
    <property type="match status" value="1"/>
</dbReference>
<dbReference type="EMBL" id="JAQQPM010000001">
    <property type="protein sequence ID" value="KAK2066905.1"/>
    <property type="molecule type" value="Genomic_DNA"/>
</dbReference>
<accession>A0AAD9HXW8</accession>
<evidence type="ECO:0000256" key="3">
    <source>
        <dbReference type="ARBA" id="ARBA00020629"/>
    </source>
</evidence>
<sequence length="332" mass="36795">MDKFIDARFERLQKVIAEFIESLVKNNPSLALARDLVTADEELHAGLKQLELHQNNWARIAQLRKETEENDVKIKDIVTELWTIRKELAASTISTYSRDGPVAPFTLEELLAYARRIAPHSRPPPGVINGLDASTKAPSPAAPETEAGPSAAAAGPAQTPTAGDSFYGGIGPSAAPTPTANGDSQLNGQPSQETTLSASTALPDHLQPAVNVNAGVMFKPWPDEDMLQRGALGAYQRLVNQGIDPIGYDPAAEERRKQEEEQQRKDAEERQRVEREDHERRMREERERMLREREEARQENLRRGSIAEPGPSSGAEKKQFQFIGMDDDDDDD</sequence>
<evidence type="ECO:0000256" key="5">
    <source>
        <dbReference type="ARBA" id="ARBA00023163"/>
    </source>
</evidence>
<comment type="caution">
    <text evidence="10">The sequence shown here is derived from an EMBL/GenBank/DDBJ whole genome shotgun (WGS) entry which is preliminary data.</text>
</comment>
<feature type="region of interest" description="Disordered" evidence="9">
    <location>
        <begin position="121"/>
        <end position="197"/>
    </location>
</feature>
<comment type="function">
    <text evidence="8">Component of the Mediator complex, a coactivator involved in the regulated transcription of nearly all RNA polymerase II-dependent genes. Mediator functions as a bridge to convey information from gene-specific regulatory proteins to the basal RNA polymerase II transcription machinery. Mediator is recruited to promoters by direct interactions with regulatory proteins and serves as a scaffold for the assembly of a functional preinitiation complex with RNA polymerase II and the general transcription factors.</text>
</comment>
<keyword evidence="11" id="KW-1185">Reference proteome</keyword>
<feature type="compositionally biased region" description="Low complexity" evidence="9">
    <location>
        <begin position="133"/>
        <end position="163"/>
    </location>
</feature>
<feature type="region of interest" description="Disordered" evidence="9">
    <location>
        <begin position="245"/>
        <end position="332"/>
    </location>
</feature>
<dbReference type="PANTHER" id="PTHR13208">
    <property type="entry name" value="MEDIATOR OF RNA POLYMERASE II TRANSCRIPTION SUBUNIT 4"/>
    <property type="match status" value="1"/>
</dbReference>
<evidence type="ECO:0000256" key="4">
    <source>
        <dbReference type="ARBA" id="ARBA00023015"/>
    </source>
</evidence>
<dbReference type="GO" id="GO:0003712">
    <property type="term" value="F:transcription coregulator activity"/>
    <property type="evidence" value="ECO:0007669"/>
    <property type="project" value="InterPro"/>
</dbReference>
<dbReference type="Proteomes" id="UP001217918">
    <property type="component" value="Unassembled WGS sequence"/>
</dbReference>
<dbReference type="GO" id="GO:0006357">
    <property type="term" value="P:regulation of transcription by RNA polymerase II"/>
    <property type="evidence" value="ECO:0007669"/>
    <property type="project" value="InterPro"/>
</dbReference>
<evidence type="ECO:0000313" key="10">
    <source>
        <dbReference type="EMBL" id="KAK2066905.1"/>
    </source>
</evidence>
<name>A0AAD9HXW8_9PEZI</name>
<reference evidence="10" key="1">
    <citation type="journal article" date="2023" name="Mol. Plant Microbe Interact.">
        <title>Elucidating the Obligate Nature and Biological Capacity of an Invasive Fungal Corn Pathogen.</title>
        <authorList>
            <person name="MacCready J.S."/>
            <person name="Roggenkamp E.M."/>
            <person name="Gdanetz K."/>
            <person name="Chilvers M.I."/>
        </authorList>
    </citation>
    <scope>NUCLEOTIDE SEQUENCE</scope>
    <source>
        <strain evidence="10">PM02</strain>
    </source>
</reference>
<dbReference type="GO" id="GO:0070847">
    <property type="term" value="C:core mediator complex"/>
    <property type="evidence" value="ECO:0007669"/>
    <property type="project" value="TreeGrafter"/>
</dbReference>
<comment type="subunit">
    <text evidence="8">Component of the Mediator complex.</text>
</comment>
<keyword evidence="6 8" id="KW-0539">Nucleus</keyword>
<evidence type="ECO:0000256" key="6">
    <source>
        <dbReference type="ARBA" id="ARBA00023242"/>
    </source>
</evidence>
<keyword evidence="8" id="KW-0010">Activator</keyword>
<dbReference type="InterPro" id="IPR019258">
    <property type="entry name" value="Mediator_Med4"/>
</dbReference>
<feature type="compositionally biased region" description="Basic and acidic residues" evidence="9">
    <location>
        <begin position="252"/>
        <end position="302"/>
    </location>
</feature>
<dbReference type="GO" id="GO:0016592">
    <property type="term" value="C:mediator complex"/>
    <property type="evidence" value="ECO:0007669"/>
    <property type="project" value="InterPro"/>
</dbReference>
<comment type="subcellular location">
    <subcellularLocation>
        <location evidence="1 8">Nucleus</location>
    </subcellularLocation>
</comment>
<evidence type="ECO:0000256" key="1">
    <source>
        <dbReference type="ARBA" id="ARBA00004123"/>
    </source>
</evidence>
<organism evidence="10 11">
    <name type="scientific">Phyllachora maydis</name>
    <dbReference type="NCBI Taxonomy" id="1825666"/>
    <lineage>
        <taxon>Eukaryota</taxon>
        <taxon>Fungi</taxon>
        <taxon>Dikarya</taxon>
        <taxon>Ascomycota</taxon>
        <taxon>Pezizomycotina</taxon>
        <taxon>Sordariomycetes</taxon>
        <taxon>Sordariomycetidae</taxon>
        <taxon>Phyllachorales</taxon>
        <taxon>Phyllachoraceae</taxon>
        <taxon>Phyllachora</taxon>
    </lineage>
</organism>
<keyword evidence="5 8" id="KW-0804">Transcription</keyword>
<evidence type="ECO:0000256" key="9">
    <source>
        <dbReference type="SAM" id="MobiDB-lite"/>
    </source>
</evidence>
<dbReference type="AlphaFoldDB" id="A0AAD9HXW8"/>
<proteinExistence type="inferred from homology"/>
<gene>
    <name evidence="8" type="primary">MED4</name>
    <name evidence="10" type="ORF">P8C59_000683</name>
</gene>
<keyword evidence="4 8" id="KW-0805">Transcription regulation</keyword>
<dbReference type="Pfam" id="PF10018">
    <property type="entry name" value="Med4"/>
    <property type="match status" value="1"/>
</dbReference>
<evidence type="ECO:0000256" key="8">
    <source>
        <dbReference type="RuleBase" id="RU364141"/>
    </source>
</evidence>
<comment type="similarity">
    <text evidence="2 8">Belongs to the Mediator complex subunit 4 family.</text>
</comment>
<evidence type="ECO:0000256" key="2">
    <source>
        <dbReference type="ARBA" id="ARBA00009626"/>
    </source>
</evidence>